<dbReference type="Pfam" id="PF00338">
    <property type="entry name" value="Ribosomal_S10"/>
    <property type="match status" value="1"/>
</dbReference>
<reference evidence="4" key="1">
    <citation type="submission" date="2018-05" db="EMBL/GenBank/DDBJ databases">
        <authorList>
            <person name="Fogelqvist J."/>
        </authorList>
    </citation>
    <scope>NUCLEOTIDE SEQUENCE [LARGE SCALE GENOMIC DNA]</scope>
</reference>
<evidence type="ECO:0000256" key="1">
    <source>
        <dbReference type="ARBA" id="ARBA00022980"/>
    </source>
</evidence>
<keyword evidence="4" id="KW-0496">Mitochondrion</keyword>
<geneLocation type="mitochondrion" evidence="4"/>
<evidence type="ECO:0000256" key="2">
    <source>
        <dbReference type="ARBA" id="ARBA00023274"/>
    </source>
</evidence>
<dbReference type="GO" id="GO:1990904">
    <property type="term" value="C:ribonucleoprotein complex"/>
    <property type="evidence" value="ECO:0007669"/>
    <property type="project" value="UniProtKB-KW"/>
</dbReference>
<dbReference type="InterPro" id="IPR027486">
    <property type="entry name" value="Ribosomal_uS10_dom"/>
</dbReference>
<evidence type="ECO:0000259" key="3">
    <source>
        <dbReference type="SMART" id="SM01403"/>
    </source>
</evidence>
<dbReference type="Gene3D" id="3.30.70.600">
    <property type="entry name" value="Ribosomal protein S10 domain"/>
    <property type="match status" value="1"/>
</dbReference>
<dbReference type="GO" id="GO:0005840">
    <property type="term" value="C:ribosome"/>
    <property type="evidence" value="ECO:0007669"/>
    <property type="project" value="UniProtKB-KW"/>
</dbReference>
<keyword evidence="2" id="KW-0687">Ribonucleoprotein</keyword>
<name>A0A3P3YWB3_PLABS</name>
<dbReference type="SMART" id="SM01403">
    <property type="entry name" value="Ribosomal_S10"/>
    <property type="match status" value="1"/>
</dbReference>
<gene>
    <name evidence="4" type="ORF">PLBR_LOCUS60</name>
</gene>
<dbReference type="SUPFAM" id="SSF54999">
    <property type="entry name" value="Ribosomal protein S10"/>
    <property type="match status" value="1"/>
</dbReference>
<evidence type="ECO:0000313" key="4">
    <source>
        <dbReference type="EMBL" id="SYZ47126.1"/>
    </source>
</evidence>
<keyword evidence="1" id="KW-0689">Ribosomal protein</keyword>
<dbReference type="AlphaFoldDB" id="A0A3P3YWB3"/>
<feature type="domain" description="Small ribosomal subunit protein uS10" evidence="3">
    <location>
        <begin position="6"/>
        <end position="110"/>
    </location>
</feature>
<proteinExistence type="predicted"/>
<protein>
    <submittedName>
        <fullName evidence="4">A57890f3-5b0e-426b-a673-6e1dfa4f6974-CDS</fullName>
    </submittedName>
</protein>
<dbReference type="InterPro" id="IPR036838">
    <property type="entry name" value="Ribosomal_uS10_dom_sf"/>
</dbReference>
<organism evidence="4">
    <name type="scientific">Plasmodiophora brassicae</name>
    <name type="common">Clubroot disease agent</name>
    <dbReference type="NCBI Taxonomy" id="37360"/>
    <lineage>
        <taxon>Eukaryota</taxon>
        <taxon>Sar</taxon>
        <taxon>Rhizaria</taxon>
        <taxon>Endomyxa</taxon>
        <taxon>Phytomyxea</taxon>
        <taxon>Plasmodiophorida</taxon>
        <taxon>Plasmodiophoridae</taxon>
        <taxon>Plasmodiophora</taxon>
    </lineage>
</organism>
<sequence length="117" mass="13857">MKFKTTIQFIANSLNTNTIKHFFSLLAFLLKKNNILNLQITKTYLPLYIKKFTILKSPHVHKTARTQLEIRTYKYTLYISNISSYNMQKLMQILNFSSKNLPHSLTIQFKQKILTKI</sequence>
<dbReference type="EMBL" id="LS992577">
    <property type="protein sequence ID" value="SYZ47126.1"/>
    <property type="molecule type" value="Genomic_DNA"/>
</dbReference>
<accession>A0A3P3YWB3</accession>